<dbReference type="EMBL" id="JAUKUA010000006">
    <property type="protein sequence ID" value="KAK0707473.1"/>
    <property type="molecule type" value="Genomic_DNA"/>
</dbReference>
<dbReference type="Proteomes" id="UP001172102">
    <property type="component" value="Unassembled WGS sequence"/>
</dbReference>
<dbReference type="AlphaFoldDB" id="A0AA40A1E3"/>
<protein>
    <submittedName>
        <fullName evidence="2">Uncharacterized protein</fullName>
    </submittedName>
</protein>
<feature type="transmembrane region" description="Helical" evidence="1">
    <location>
        <begin position="28"/>
        <end position="46"/>
    </location>
</feature>
<gene>
    <name evidence="2" type="ORF">B0H67DRAFT_312359</name>
</gene>
<keyword evidence="1" id="KW-0812">Transmembrane</keyword>
<accession>A0AA40A1E3</accession>
<name>A0AA40A1E3_9PEZI</name>
<evidence type="ECO:0000313" key="2">
    <source>
        <dbReference type="EMBL" id="KAK0707473.1"/>
    </source>
</evidence>
<reference evidence="2" key="1">
    <citation type="submission" date="2023-06" db="EMBL/GenBank/DDBJ databases">
        <title>Genome-scale phylogeny and comparative genomics of the fungal order Sordariales.</title>
        <authorList>
            <consortium name="Lawrence Berkeley National Laboratory"/>
            <person name="Hensen N."/>
            <person name="Bonometti L."/>
            <person name="Westerberg I."/>
            <person name="Brannstrom I.O."/>
            <person name="Guillou S."/>
            <person name="Cros-Aarteil S."/>
            <person name="Calhoun S."/>
            <person name="Haridas S."/>
            <person name="Kuo A."/>
            <person name="Mondo S."/>
            <person name="Pangilinan J."/>
            <person name="Riley R."/>
            <person name="Labutti K."/>
            <person name="Andreopoulos B."/>
            <person name="Lipzen A."/>
            <person name="Chen C."/>
            <person name="Yanf M."/>
            <person name="Daum C."/>
            <person name="Ng V."/>
            <person name="Clum A."/>
            <person name="Steindorff A."/>
            <person name="Ohm R."/>
            <person name="Martin F."/>
            <person name="Silar P."/>
            <person name="Natvig D."/>
            <person name="Lalanne C."/>
            <person name="Gautier V."/>
            <person name="Ament-Velasquez S.L."/>
            <person name="Kruys A."/>
            <person name="Hutchinson M.I."/>
            <person name="Powell A.J."/>
            <person name="Barry K."/>
            <person name="Miller A.N."/>
            <person name="Grigoriev I.V."/>
            <person name="Debuchy R."/>
            <person name="Gladieux P."/>
            <person name="Thoren M.H."/>
            <person name="Johannesson H."/>
        </authorList>
    </citation>
    <scope>NUCLEOTIDE SEQUENCE</scope>
    <source>
        <strain evidence="2">SMH4607-1</strain>
    </source>
</reference>
<proteinExistence type="predicted"/>
<organism evidence="2 3">
    <name type="scientific">Lasiosphaeris hirsuta</name>
    <dbReference type="NCBI Taxonomy" id="260670"/>
    <lineage>
        <taxon>Eukaryota</taxon>
        <taxon>Fungi</taxon>
        <taxon>Dikarya</taxon>
        <taxon>Ascomycota</taxon>
        <taxon>Pezizomycotina</taxon>
        <taxon>Sordariomycetes</taxon>
        <taxon>Sordariomycetidae</taxon>
        <taxon>Sordariales</taxon>
        <taxon>Lasiosphaeriaceae</taxon>
        <taxon>Lasiosphaeris</taxon>
    </lineage>
</organism>
<keyword evidence="1" id="KW-1133">Transmembrane helix</keyword>
<sequence length="109" mass="11851">MGWWLVWFGAFFACTTQGRMVSVWVWRIAFISARWFFLGFSLLISYSQRCCFSVTFLGAAFVVSVLDSFGGVDAYNATAAAAAAARLVGLTLGPKKGGVSNIVSRHLVL</sequence>
<comment type="caution">
    <text evidence="2">The sequence shown here is derived from an EMBL/GenBank/DDBJ whole genome shotgun (WGS) entry which is preliminary data.</text>
</comment>
<evidence type="ECO:0000313" key="3">
    <source>
        <dbReference type="Proteomes" id="UP001172102"/>
    </source>
</evidence>
<keyword evidence="1" id="KW-0472">Membrane</keyword>
<keyword evidence="3" id="KW-1185">Reference proteome</keyword>
<evidence type="ECO:0000256" key="1">
    <source>
        <dbReference type="SAM" id="Phobius"/>
    </source>
</evidence>